<evidence type="ECO:0000256" key="4">
    <source>
        <dbReference type="ARBA" id="ARBA00022448"/>
    </source>
</evidence>
<evidence type="ECO:0000256" key="6">
    <source>
        <dbReference type="ARBA" id="ARBA00022982"/>
    </source>
</evidence>
<dbReference type="InterPro" id="IPR051233">
    <property type="entry name" value="Desulfoferrodoxin_SOR"/>
</dbReference>
<dbReference type="Gene3D" id="2.20.28.100">
    <property type="entry name" value="Desulphoferrodoxin, N-terminal domain"/>
    <property type="match status" value="1"/>
</dbReference>
<comment type="function">
    <text evidence="8">Catalyzes the one-electron reduction of superoxide anion radical to hydrogen peroxide at a nonheme ferrous iron center. Plays a fundamental role in case of oxidative stress via its superoxide detoxification activity.</text>
</comment>
<keyword evidence="6" id="KW-0249">Electron transport</keyword>
<proteinExistence type="inferred from homology"/>
<dbReference type="PANTHER" id="PTHR36541:SF1">
    <property type="entry name" value="SUPEROXIDE REDUCTASE-RELATED"/>
    <property type="match status" value="1"/>
</dbReference>
<name>A0A1G9VZI3_9FIRM</name>
<comment type="catalytic activity">
    <reaction evidence="10">
        <text>reduced [rubredoxin] + superoxide + 2 H(+) = oxidized [rubredoxin] + H2O2</text>
        <dbReference type="Rhea" id="RHEA:21324"/>
        <dbReference type="Rhea" id="RHEA-COMP:10302"/>
        <dbReference type="Rhea" id="RHEA-COMP:10303"/>
        <dbReference type="ChEBI" id="CHEBI:15378"/>
        <dbReference type="ChEBI" id="CHEBI:16240"/>
        <dbReference type="ChEBI" id="CHEBI:18421"/>
        <dbReference type="ChEBI" id="CHEBI:29033"/>
        <dbReference type="ChEBI" id="CHEBI:29034"/>
        <dbReference type="EC" id="1.15.1.2"/>
    </reaction>
</comment>
<dbReference type="RefSeq" id="WP_091650108.1">
    <property type="nucleotide sequence ID" value="NZ_FNHQ01000013.1"/>
</dbReference>
<comment type="similarity">
    <text evidence="1">Belongs to the desulfoferrodoxin family.</text>
</comment>
<dbReference type="EMBL" id="FNHQ01000013">
    <property type="protein sequence ID" value="SDM77195.1"/>
    <property type="molecule type" value="Genomic_DNA"/>
</dbReference>
<dbReference type="GO" id="GO:0005506">
    <property type="term" value="F:iron ion binding"/>
    <property type="evidence" value="ECO:0007669"/>
    <property type="project" value="InterPro"/>
</dbReference>
<reference evidence="13 14" key="1">
    <citation type="submission" date="2016-10" db="EMBL/GenBank/DDBJ databases">
        <authorList>
            <person name="de Groot N.N."/>
        </authorList>
    </citation>
    <scope>NUCLEOTIDE SEQUENCE [LARGE SCALE GENOMIC DNA]</scope>
    <source>
        <strain evidence="13 14">DSM 16981</strain>
    </source>
</reference>
<sequence>MNENEVDFYYCERCGNLVAVLQGTNGQLSCCGQPMKKLIAGAVDAAKEKHVPEISVSNGELMVTVGAVEHPMVDEHFIQWIALVNGNRIEVHKLFAGQAPKTTFKGAEEGTIYAYCNLHGLWKKNFGKESLQQPVLGGCSPEFGGCKLED</sequence>
<evidence type="ECO:0000256" key="8">
    <source>
        <dbReference type="ARBA" id="ARBA00024690"/>
    </source>
</evidence>
<evidence type="ECO:0000256" key="7">
    <source>
        <dbReference type="ARBA" id="ARBA00023004"/>
    </source>
</evidence>
<feature type="domain" description="Desulfoferrodoxin N-terminal" evidence="12">
    <location>
        <begin position="4"/>
        <end position="38"/>
    </location>
</feature>
<keyword evidence="5" id="KW-0479">Metal-binding</keyword>
<dbReference type="GO" id="GO:0050605">
    <property type="term" value="F:superoxide reductase activity"/>
    <property type="evidence" value="ECO:0007669"/>
    <property type="project" value="UniProtKB-EC"/>
</dbReference>
<dbReference type="InterPro" id="IPR036073">
    <property type="entry name" value="Desulfoferrodoxin_Fe-bd_dom_sf"/>
</dbReference>
<organism evidence="13 14">
    <name type="scientific">Megasphaera paucivorans</name>
    <dbReference type="NCBI Taxonomy" id="349095"/>
    <lineage>
        <taxon>Bacteria</taxon>
        <taxon>Bacillati</taxon>
        <taxon>Bacillota</taxon>
        <taxon>Negativicutes</taxon>
        <taxon>Veillonellales</taxon>
        <taxon>Veillonellaceae</taxon>
        <taxon>Megasphaera</taxon>
    </lineage>
</organism>
<dbReference type="EC" id="1.15.1.2" evidence="2"/>
<evidence type="ECO:0000259" key="12">
    <source>
        <dbReference type="Pfam" id="PF06397"/>
    </source>
</evidence>
<evidence type="ECO:0000256" key="3">
    <source>
        <dbReference type="ARBA" id="ARBA00014839"/>
    </source>
</evidence>
<feature type="domain" description="Desulfoferrodoxin ferrous iron-binding" evidence="11">
    <location>
        <begin position="43"/>
        <end position="124"/>
    </location>
</feature>
<evidence type="ECO:0000256" key="5">
    <source>
        <dbReference type="ARBA" id="ARBA00022723"/>
    </source>
</evidence>
<evidence type="ECO:0000256" key="9">
    <source>
        <dbReference type="ARBA" id="ARBA00031398"/>
    </source>
</evidence>
<gene>
    <name evidence="13" type="ORF">SAMN05660299_01507</name>
</gene>
<dbReference type="SUPFAM" id="SSF57802">
    <property type="entry name" value="Rubredoxin-like"/>
    <property type="match status" value="1"/>
</dbReference>
<evidence type="ECO:0000259" key="11">
    <source>
        <dbReference type="Pfam" id="PF01880"/>
    </source>
</evidence>
<keyword evidence="4" id="KW-0813">Transport</keyword>
<dbReference type="Proteomes" id="UP000199309">
    <property type="component" value="Unassembled WGS sequence"/>
</dbReference>
<evidence type="ECO:0000313" key="14">
    <source>
        <dbReference type="Proteomes" id="UP000199309"/>
    </source>
</evidence>
<evidence type="ECO:0000256" key="1">
    <source>
        <dbReference type="ARBA" id="ARBA00005941"/>
    </source>
</evidence>
<dbReference type="Pfam" id="PF01880">
    <property type="entry name" value="Desulfoferrodox"/>
    <property type="match status" value="1"/>
</dbReference>
<dbReference type="SUPFAM" id="SSF49367">
    <property type="entry name" value="Superoxide reductase-like"/>
    <property type="match status" value="1"/>
</dbReference>
<dbReference type="AlphaFoldDB" id="A0A1G9VZI3"/>
<evidence type="ECO:0000256" key="10">
    <source>
        <dbReference type="ARBA" id="ARBA00047448"/>
    </source>
</evidence>
<keyword evidence="14" id="KW-1185">Reference proteome</keyword>
<dbReference type="InterPro" id="IPR038094">
    <property type="entry name" value="Desulfoferrodoxin_N_sf"/>
</dbReference>
<dbReference type="OrthoDB" id="9814936at2"/>
<dbReference type="NCBIfam" id="TIGR00319">
    <property type="entry name" value="desulf_FeS4"/>
    <property type="match status" value="1"/>
</dbReference>
<evidence type="ECO:0000313" key="13">
    <source>
        <dbReference type="EMBL" id="SDM77195.1"/>
    </source>
</evidence>
<dbReference type="InterPro" id="IPR004462">
    <property type="entry name" value="Desulfoferrodoxin_N"/>
</dbReference>
<dbReference type="Pfam" id="PF06397">
    <property type="entry name" value="Desulfoferrod_N"/>
    <property type="match status" value="1"/>
</dbReference>
<evidence type="ECO:0000256" key="2">
    <source>
        <dbReference type="ARBA" id="ARBA00012679"/>
    </source>
</evidence>
<accession>A0A1G9VZI3</accession>
<dbReference type="PANTHER" id="PTHR36541">
    <property type="entry name" value="SUPEROXIDE REDUCTASE-RELATED"/>
    <property type="match status" value="1"/>
</dbReference>
<dbReference type="STRING" id="349095.SAMN05660299_01507"/>
<keyword evidence="7" id="KW-0408">Iron</keyword>
<protein>
    <recommendedName>
        <fullName evidence="3">Desulfoferrodoxin</fullName>
        <ecNumber evidence="2">1.15.1.2</ecNumber>
    </recommendedName>
    <alternativeName>
        <fullName evidence="9">Superoxide reductase</fullName>
    </alternativeName>
</protein>
<dbReference type="Gene3D" id="2.60.40.730">
    <property type="entry name" value="SOR catalytic domain"/>
    <property type="match status" value="1"/>
</dbReference>
<dbReference type="InterPro" id="IPR002742">
    <property type="entry name" value="Desulfoferrodoxin_Fe-bd_dom"/>
</dbReference>